<sequence>MKSYLVGLLLIVVPISSAWSEGKSYGTSKTIVTPKNSVIVTDGKAGARICYYDDRAYSIGAVIQVGKVYLICQRQNDYELNGQLAWVLLNPNKPQ</sequence>
<evidence type="ECO:0000313" key="2">
    <source>
        <dbReference type="Proteomes" id="UP000235828"/>
    </source>
</evidence>
<organism evidence="1 2">
    <name type="scientific">Vibrio tapetis subsp. tapetis</name>
    <dbReference type="NCBI Taxonomy" id="1671868"/>
    <lineage>
        <taxon>Bacteria</taxon>
        <taxon>Pseudomonadati</taxon>
        <taxon>Pseudomonadota</taxon>
        <taxon>Gammaproteobacteria</taxon>
        <taxon>Vibrionales</taxon>
        <taxon>Vibrionaceae</taxon>
        <taxon>Vibrio</taxon>
    </lineage>
</organism>
<accession>A0A2N8ZMS9</accession>
<dbReference type="Proteomes" id="UP000235828">
    <property type="component" value="Chromosome B"/>
</dbReference>
<dbReference type="RefSeq" id="WP_231897952.1">
    <property type="nucleotide sequence ID" value="NZ_LT960612.1"/>
</dbReference>
<reference evidence="1 2" key="1">
    <citation type="submission" date="2017-10" db="EMBL/GenBank/DDBJ databases">
        <authorList>
            <person name="Banno H."/>
            <person name="Chua N.-H."/>
        </authorList>
    </citation>
    <scope>NUCLEOTIDE SEQUENCE [LARGE SCALE GENOMIC DNA]</scope>
    <source>
        <strain evidence="1">Vibrio tapetis CECT4600</strain>
    </source>
</reference>
<dbReference type="InterPro" id="IPR009971">
    <property type="entry name" value="DUF1496"/>
</dbReference>
<dbReference type="AlphaFoldDB" id="A0A2N8ZMS9"/>
<dbReference type="EMBL" id="LT960612">
    <property type="protein sequence ID" value="SON53192.1"/>
    <property type="molecule type" value="Genomic_DNA"/>
</dbReference>
<dbReference type="Pfam" id="PF07383">
    <property type="entry name" value="DUF1496"/>
    <property type="match status" value="1"/>
</dbReference>
<evidence type="ECO:0000313" key="1">
    <source>
        <dbReference type="EMBL" id="SON53192.1"/>
    </source>
</evidence>
<keyword evidence="2" id="KW-1185">Reference proteome</keyword>
<dbReference type="KEGG" id="vta:B1581"/>
<protein>
    <recommendedName>
        <fullName evidence="3">DUF1496 domain-containing protein</fullName>
    </recommendedName>
</protein>
<name>A0A2N8ZMS9_9VIBR</name>
<gene>
    <name evidence="1" type="ORF">VTAP4600_B1581</name>
</gene>
<evidence type="ECO:0008006" key="3">
    <source>
        <dbReference type="Google" id="ProtNLM"/>
    </source>
</evidence>
<proteinExistence type="predicted"/>